<accession>A0A0L0P2Q9</accession>
<evidence type="ECO:0000313" key="2">
    <source>
        <dbReference type="Proteomes" id="UP000037122"/>
    </source>
</evidence>
<dbReference type="Proteomes" id="UP000037122">
    <property type="component" value="Unassembled WGS sequence"/>
</dbReference>
<gene>
    <name evidence="1" type="ORF">QG37_02195</name>
</gene>
<comment type="caution">
    <text evidence="1">The sequence shown here is derived from an EMBL/GenBank/DDBJ whole genome shotgun (WGS) entry which is preliminary data.</text>
</comment>
<dbReference type="AlphaFoldDB" id="A0A0L0P2Q9"/>
<sequence length="65" mass="6961">MIGDGSLISAEIRGVRELSSALHEYSRAILSCEATMSDPVLEAKLTHDSSPKFVGVGNGMKVIER</sequence>
<evidence type="ECO:0000313" key="1">
    <source>
        <dbReference type="EMBL" id="KNE00667.1"/>
    </source>
</evidence>
<protein>
    <submittedName>
        <fullName evidence="1">Uncharacterized protein</fullName>
    </submittedName>
</protein>
<dbReference type="EMBL" id="LGST01000017">
    <property type="protein sequence ID" value="KNE00667.1"/>
    <property type="molecule type" value="Genomic_DNA"/>
</dbReference>
<proteinExistence type="predicted"/>
<reference evidence="2" key="1">
    <citation type="journal article" date="2015" name="BMC Genomics">
        <title>Draft genome of a commonly misdiagnosed multidrug resistant pathogen Candida auris.</title>
        <authorList>
            <person name="Chatterjee S."/>
            <person name="Alampalli S.V."/>
            <person name="Nageshan R.K."/>
            <person name="Chettiar S.T."/>
            <person name="Joshi S."/>
            <person name="Tatu U.S."/>
        </authorList>
    </citation>
    <scope>NUCLEOTIDE SEQUENCE [LARGE SCALE GENOMIC DNA]</scope>
    <source>
        <strain evidence="2">6684</strain>
    </source>
</reference>
<name>A0A0L0P2Q9_CANAR</name>
<dbReference type="VEuPathDB" id="FungiDB:QG37_02195"/>
<organism evidence="1 2">
    <name type="scientific">Candidozyma auris</name>
    <name type="common">Yeast</name>
    <name type="synonym">Candida auris</name>
    <dbReference type="NCBI Taxonomy" id="498019"/>
    <lineage>
        <taxon>Eukaryota</taxon>
        <taxon>Fungi</taxon>
        <taxon>Dikarya</taxon>
        <taxon>Ascomycota</taxon>
        <taxon>Saccharomycotina</taxon>
        <taxon>Pichiomycetes</taxon>
        <taxon>Metschnikowiaceae</taxon>
        <taxon>Candidozyma</taxon>
    </lineage>
</organism>